<reference evidence="10 11" key="1">
    <citation type="submission" date="2020-08" db="EMBL/GenBank/DDBJ databases">
        <title>Complete Genome Sequence of Effusibacillus dendaii Strain skT53, Isolated from Farmland soil.</title>
        <authorList>
            <person name="Konishi T."/>
            <person name="Kawasaki H."/>
        </authorList>
    </citation>
    <scope>NUCLEOTIDE SEQUENCE [LARGE SCALE GENOMIC DNA]</scope>
    <source>
        <strain evidence="11">skT53</strain>
    </source>
</reference>
<dbReference type="PROSITE" id="PS50850">
    <property type="entry name" value="MFS"/>
    <property type="match status" value="1"/>
</dbReference>
<feature type="transmembrane region" description="Helical" evidence="8">
    <location>
        <begin position="283"/>
        <end position="302"/>
    </location>
</feature>
<evidence type="ECO:0000256" key="7">
    <source>
        <dbReference type="ARBA" id="ARBA00023136"/>
    </source>
</evidence>
<keyword evidence="11" id="KW-1185">Reference proteome</keyword>
<organism evidence="10 11">
    <name type="scientific">Effusibacillus dendaii</name>
    <dbReference type="NCBI Taxonomy" id="2743772"/>
    <lineage>
        <taxon>Bacteria</taxon>
        <taxon>Bacillati</taxon>
        <taxon>Bacillota</taxon>
        <taxon>Bacilli</taxon>
        <taxon>Bacillales</taxon>
        <taxon>Alicyclobacillaceae</taxon>
        <taxon>Effusibacillus</taxon>
    </lineage>
</organism>
<feature type="transmembrane region" description="Helical" evidence="8">
    <location>
        <begin position="128"/>
        <end position="145"/>
    </location>
</feature>
<evidence type="ECO:0000256" key="6">
    <source>
        <dbReference type="ARBA" id="ARBA00022989"/>
    </source>
</evidence>
<dbReference type="RefSeq" id="WP_200756956.1">
    <property type="nucleotide sequence ID" value="NZ_AP023366.1"/>
</dbReference>
<dbReference type="GO" id="GO:0022857">
    <property type="term" value="F:transmembrane transporter activity"/>
    <property type="evidence" value="ECO:0007669"/>
    <property type="project" value="InterPro"/>
</dbReference>
<dbReference type="PANTHER" id="PTHR23522:SF10">
    <property type="entry name" value="3-PHENYLPROPIONIC ACID TRANSPORTER-RELATED"/>
    <property type="match status" value="1"/>
</dbReference>
<evidence type="ECO:0000259" key="9">
    <source>
        <dbReference type="PROSITE" id="PS50850"/>
    </source>
</evidence>
<dbReference type="Pfam" id="PF12832">
    <property type="entry name" value="MFS_1_like"/>
    <property type="match status" value="1"/>
</dbReference>
<evidence type="ECO:0000256" key="1">
    <source>
        <dbReference type="ARBA" id="ARBA00004429"/>
    </source>
</evidence>
<feature type="transmembrane region" description="Helical" evidence="8">
    <location>
        <begin position="92"/>
        <end position="116"/>
    </location>
</feature>
<dbReference type="GO" id="GO:0005886">
    <property type="term" value="C:plasma membrane"/>
    <property type="evidence" value="ECO:0007669"/>
    <property type="project" value="UniProtKB-SubCell"/>
</dbReference>
<dbReference type="Proteomes" id="UP000593802">
    <property type="component" value="Chromosome"/>
</dbReference>
<evidence type="ECO:0000256" key="8">
    <source>
        <dbReference type="SAM" id="Phobius"/>
    </source>
</evidence>
<dbReference type="InterPro" id="IPR036259">
    <property type="entry name" value="MFS_trans_sf"/>
</dbReference>
<dbReference type="PANTHER" id="PTHR23522">
    <property type="entry name" value="BLL5896 PROTEIN"/>
    <property type="match status" value="1"/>
</dbReference>
<gene>
    <name evidence="10" type="ORF">skT53_21910</name>
</gene>
<keyword evidence="2" id="KW-0813">Transport</keyword>
<feature type="transmembrane region" description="Helical" evidence="8">
    <location>
        <begin position="195"/>
        <end position="214"/>
    </location>
</feature>
<dbReference type="EMBL" id="AP023366">
    <property type="protein sequence ID" value="BCJ87206.1"/>
    <property type="molecule type" value="Genomic_DNA"/>
</dbReference>
<feature type="transmembrane region" description="Helical" evidence="8">
    <location>
        <begin position="220"/>
        <end position="242"/>
    </location>
</feature>
<feature type="transmembrane region" description="Helical" evidence="8">
    <location>
        <begin position="7"/>
        <end position="27"/>
    </location>
</feature>
<evidence type="ECO:0000256" key="2">
    <source>
        <dbReference type="ARBA" id="ARBA00022448"/>
    </source>
</evidence>
<feature type="transmembrane region" description="Helical" evidence="8">
    <location>
        <begin position="356"/>
        <end position="374"/>
    </location>
</feature>
<keyword evidence="5 8" id="KW-0812">Transmembrane</keyword>
<feature type="domain" description="Major facilitator superfamily (MFS) profile" evidence="9">
    <location>
        <begin position="1"/>
        <end position="378"/>
    </location>
</feature>
<evidence type="ECO:0000256" key="4">
    <source>
        <dbReference type="ARBA" id="ARBA00022519"/>
    </source>
</evidence>
<evidence type="ECO:0000313" key="11">
    <source>
        <dbReference type="Proteomes" id="UP000593802"/>
    </source>
</evidence>
<keyword evidence="3" id="KW-1003">Cell membrane</keyword>
<keyword evidence="6 8" id="KW-1133">Transmembrane helix</keyword>
<feature type="transmembrane region" description="Helical" evidence="8">
    <location>
        <begin position="39"/>
        <end position="56"/>
    </location>
</feature>
<feature type="transmembrane region" description="Helical" evidence="8">
    <location>
        <begin position="254"/>
        <end position="277"/>
    </location>
</feature>
<feature type="transmembrane region" description="Helical" evidence="8">
    <location>
        <begin position="323"/>
        <end position="344"/>
    </location>
</feature>
<name>A0A7I8DED4_9BACL</name>
<feature type="transmembrane region" description="Helical" evidence="8">
    <location>
        <begin position="68"/>
        <end position="86"/>
    </location>
</feature>
<dbReference type="SUPFAM" id="SSF103473">
    <property type="entry name" value="MFS general substrate transporter"/>
    <property type="match status" value="1"/>
</dbReference>
<accession>A0A7I8DED4</accession>
<dbReference type="InterPro" id="IPR020846">
    <property type="entry name" value="MFS_dom"/>
</dbReference>
<sequence length="386" mass="42239">MTFRFCLFYFFLFFGFGAHLPMFSLYLKSFGLSGVEIGILLSAGPIVSILVQPVWGMITDRFQAQKQVLAGALLAGASLGLLFPSVNGRYGWLLLLYILLIVFQSAVVPVIDAMTLDFFQGRKTNYGSIRMFGAVGFAIAVWLAGQLAERFGLTIIFYLYAGAFVSCAYLALLLPKRKLRRSSGILTDVGSLLRIPSYLLFLIAAFLIFGPIYANNSYFPLFYTAIGGAVSGVGLAFLLFAGSEAPFMKMADWLMGRIGMLTLVILAGLVSAARWFFYASGPSPLMVISFFLLQGFSVGLFLPIAANFIRHSAPERVQVTAQAIYAAMANGLGTMAASYTAGWLYDRFGVLSIYQYFAWSSLSGALLLAVLFVLQKVKPRRRTGII</sequence>
<dbReference type="InterPro" id="IPR024989">
    <property type="entry name" value="MFS_assoc_dom"/>
</dbReference>
<comment type="subcellular location">
    <subcellularLocation>
        <location evidence="1">Cell inner membrane</location>
        <topology evidence="1">Multi-pass membrane protein</topology>
    </subcellularLocation>
</comment>
<dbReference type="KEGG" id="eff:skT53_21910"/>
<evidence type="ECO:0000256" key="3">
    <source>
        <dbReference type="ARBA" id="ARBA00022475"/>
    </source>
</evidence>
<dbReference type="AlphaFoldDB" id="A0A7I8DED4"/>
<keyword evidence="4" id="KW-0997">Cell inner membrane</keyword>
<feature type="transmembrane region" description="Helical" evidence="8">
    <location>
        <begin position="151"/>
        <end position="174"/>
    </location>
</feature>
<protein>
    <submittedName>
        <fullName evidence="10">MFS transporter</fullName>
    </submittedName>
</protein>
<evidence type="ECO:0000256" key="5">
    <source>
        <dbReference type="ARBA" id="ARBA00022692"/>
    </source>
</evidence>
<keyword evidence="7 8" id="KW-0472">Membrane</keyword>
<proteinExistence type="predicted"/>
<evidence type="ECO:0000313" key="10">
    <source>
        <dbReference type="EMBL" id="BCJ87206.1"/>
    </source>
</evidence>
<dbReference type="Gene3D" id="1.20.1250.20">
    <property type="entry name" value="MFS general substrate transporter like domains"/>
    <property type="match status" value="2"/>
</dbReference>